<evidence type="ECO:0008006" key="10">
    <source>
        <dbReference type="Google" id="ProtNLM"/>
    </source>
</evidence>
<dbReference type="GO" id="GO:0005730">
    <property type="term" value="C:nucleolus"/>
    <property type="evidence" value="ECO:0007669"/>
    <property type="project" value="UniProtKB-SubCell"/>
</dbReference>
<evidence type="ECO:0000256" key="2">
    <source>
        <dbReference type="ARBA" id="ARBA00009087"/>
    </source>
</evidence>
<evidence type="ECO:0000259" key="6">
    <source>
        <dbReference type="Pfam" id="PF08159"/>
    </source>
</evidence>
<reference evidence="8 9" key="1">
    <citation type="journal article" date="2021" name="J. Hered.">
        <title>A chromosome-level genome assembly of the parasitoid wasp, Cotesia glomerata (Hymenoptera: Braconidae).</title>
        <authorList>
            <person name="Pinto B.J."/>
            <person name="Weis J.J."/>
            <person name="Gamble T."/>
            <person name="Ode P.J."/>
            <person name="Paul R."/>
            <person name="Zaspel J.M."/>
        </authorList>
    </citation>
    <scope>NUCLEOTIDE SEQUENCE [LARGE SCALE GENOMIC DNA]</scope>
    <source>
        <strain evidence="8">CgM1</strain>
    </source>
</reference>
<organism evidence="8 9">
    <name type="scientific">Cotesia glomerata</name>
    <name type="common">Lepidopteran parasitic wasp</name>
    <name type="synonym">Apanteles glomeratus</name>
    <dbReference type="NCBI Taxonomy" id="32391"/>
    <lineage>
        <taxon>Eukaryota</taxon>
        <taxon>Metazoa</taxon>
        <taxon>Ecdysozoa</taxon>
        <taxon>Arthropoda</taxon>
        <taxon>Hexapoda</taxon>
        <taxon>Insecta</taxon>
        <taxon>Pterygota</taxon>
        <taxon>Neoptera</taxon>
        <taxon>Endopterygota</taxon>
        <taxon>Hymenoptera</taxon>
        <taxon>Apocrita</taxon>
        <taxon>Ichneumonoidea</taxon>
        <taxon>Braconidae</taxon>
        <taxon>Microgastrinae</taxon>
        <taxon>Cotesia</taxon>
    </lineage>
</organism>
<feature type="compositionally biased region" description="Basic and acidic residues" evidence="5">
    <location>
        <begin position="138"/>
        <end position="150"/>
    </location>
</feature>
<dbReference type="PANTHER" id="PTHR12202:SF0">
    <property type="entry name" value="ESF1 HOMOLOG"/>
    <property type="match status" value="1"/>
</dbReference>
<feature type="domain" description="NUC153" evidence="6">
    <location>
        <begin position="684"/>
        <end position="711"/>
    </location>
</feature>
<feature type="compositionally biased region" description="Basic residues" evidence="5">
    <location>
        <begin position="556"/>
        <end position="566"/>
    </location>
</feature>
<comment type="similarity">
    <text evidence="2">Belongs to the ESF1 family.</text>
</comment>
<dbReference type="Pfam" id="PF25121">
    <property type="entry name" value="RRM_ESF1"/>
    <property type="match status" value="1"/>
</dbReference>
<evidence type="ECO:0000259" key="7">
    <source>
        <dbReference type="Pfam" id="PF25121"/>
    </source>
</evidence>
<dbReference type="GO" id="GO:0006364">
    <property type="term" value="P:rRNA processing"/>
    <property type="evidence" value="ECO:0007669"/>
    <property type="project" value="InterPro"/>
</dbReference>
<dbReference type="Pfam" id="PF08159">
    <property type="entry name" value="NUC153"/>
    <property type="match status" value="1"/>
</dbReference>
<dbReference type="AlphaFoldDB" id="A0AAV7IM21"/>
<feature type="compositionally biased region" description="Basic and acidic residues" evidence="5">
    <location>
        <begin position="173"/>
        <end position="198"/>
    </location>
</feature>
<feature type="region of interest" description="Disordered" evidence="5">
    <location>
        <begin position="555"/>
        <end position="622"/>
    </location>
</feature>
<feature type="compositionally biased region" description="Acidic residues" evidence="5">
    <location>
        <begin position="88"/>
        <end position="103"/>
    </location>
</feature>
<evidence type="ECO:0000256" key="4">
    <source>
        <dbReference type="ARBA" id="ARBA00023242"/>
    </source>
</evidence>
<name>A0AAV7IM21_COTGL</name>
<feature type="compositionally biased region" description="Basic and acidic residues" evidence="5">
    <location>
        <begin position="694"/>
        <end position="705"/>
    </location>
</feature>
<evidence type="ECO:0000256" key="3">
    <source>
        <dbReference type="ARBA" id="ARBA00023054"/>
    </source>
</evidence>
<accession>A0AAV7IM21</accession>
<keyword evidence="4" id="KW-0539">Nucleus</keyword>
<comment type="caution">
    <text evidence="8">The sequence shown here is derived from an EMBL/GenBank/DDBJ whole genome shotgun (WGS) entry which is preliminary data.</text>
</comment>
<feature type="compositionally biased region" description="Polar residues" evidence="5">
    <location>
        <begin position="724"/>
        <end position="734"/>
    </location>
</feature>
<evidence type="ECO:0000313" key="9">
    <source>
        <dbReference type="Proteomes" id="UP000826195"/>
    </source>
</evidence>
<comment type="subcellular location">
    <subcellularLocation>
        <location evidence="1">Nucleus</location>
        <location evidence="1">Nucleolus</location>
    </subcellularLocation>
</comment>
<dbReference type="InterPro" id="IPR056750">
    <property type="entry name" value="RRM_ESF1"/>
</dbReference>
<feature type="compositionally biased region" description="Basic and acidic residues" evidence="5">
    <location>
        <begin position="104"/>
        <end position="116"/>
    </location>
</feature>
<dbReference type="InterPro" id="IPR039754">
    <property type="entry name" value="Esf1"/>
</dbReference>
<evidence type="ECO:0000256" key="1">
    <source>
        <dbReference type="ARBA" id="ARBA00004604"/>
    </source>
</evidence>
<dbReference type="Proteomes" id="UP000826195">
    <property type="component" value="Unassembled WGS sequence"/>
</dbReference>
<feature type="compositionally biased region" description="Basic and acidic residues" evidence="5">
    <location>
        <begin position="1"/>
        <end position="19"/>
    </location>
</feature>
<evidence type="ECO:0000256" key="5">
    <source>
        <dbReference type="SAM" id="MobiDB-lite"/>
    </source>
</evidence>
<dbReference type="PANTHER" id="PTHR12202">
    <property type="entry name" value="ESF1 HOMOLOG"/>
    <property type="match status" value="1"/>
</dbReference>
<dbReference type="InterPro" id="IPR012580">
    <property type="entry name" value="NUC153"/>
</dbReference>
<feature type="compositionally biased region" description="Basic residues" evidence="5">
    <location>
        <begin position="657"/>
        <end position="668"/>
    </location>
</feature>
<keyword evidence="3" id="KW-0175">Coiled coil</keyword>
<sequence length="774" mass="90071">MADLSKDSRFGNIAKDPKFRSMPKSKRKIKIDERFRPMLTNKEFCVKYKFDKRGRPVNQSSAENLRKYYGGSSDDDTDDNEDHKSQDSDDSERESDNEQIESDNSEKSDKLQEKNELQQSNKLKTEATKKARRKLKKKTESKNETDSNEHDSDDDDDDDNKVDGDEDDDDDENKDKVQKNKIETKNRDSNTTQKLKDLSVDYARGHANLFSDSSSSEEDESDASDIEDIVHKWGELDNDAEEINETTTRLALCNMDWDRIRAVDVMALVISFLPPGGLVKSVTIYPTEFGLERMKEEELKGPIEITESKKIEEDDNNTDDEDSAIQKEKIRLYQLKRLQYYFALIVLDSKETAEAIYRALDGFEYESSSNKMDLRVVTDDRVFDQEPKEVCDKYPDSTNYKPRLFTTKAMQQVKCASTWDETSFERQEIAEKMNKGRIDEINHDDISKYVATSSSEDEPEIDNDNNSNQIKEIENNQSKKKNKNDIAIYKLLLQQNAENEKKKKKSDIDFECEWGMREENDLKENTEKLVKKKIDEKEKEKLTPFEKYKLKIQEKKKAKKLKKKELKNKTGNGSDSEDSIPSDVDMNDPYFKEEMMMNMKPNKGKNKKSKKNAVDSDDEAKKQENAELELLLLDKEDDKLKNHFDMNKIEQNETLSKSKKKRLMKKNKGNNSEFEDKFEINVEDPRFAAVYDSPDFHIDPTDPHFRNTKGTELIRKEKFKRQGQKISNHNNDNNIPVEKPPIKRSKNTKSLDDDVNALVKRIKSNTKNISQKIK</sequence>
<feature type="region of interest" description="Disordered" evidence="5">
    <location>
        <begin position="694"/>
        <end position="751"/>
    </location>
</feature>
<dbReference type="EMBL" id="JAHXZJ010001119">
    <property type="protein sequence ID" value="KAH0554187.1"/>
    <property type="molecule type" value="Genomic_DNA"/>
</dbReference>
<evidence type="ECO:0000313" key="8">
    <source>
        <dbReference type="EMBL" id="KAH0554187.1"/>
    </source>
</evidence>
<dbReference type="GO" id="GO:0003723">
    <property type="term" value="F:RNA binding"/>
    <property type="evidence" value="ECO:0007669"/>
    <property type="project" value="TreeGrafter"/>
</dbReference>
<feature type="region of interest" description="Disordered" evidence="5">
    <location>
        <begin position="649"/>
        <end position="677"/>
    </location>
</feature>
<feature type="compositionally biased region" description="Acidic residues" evidence="5">
    <location>
        <begin position="151"/>
        <end position="172"/>
    </location>
</feature>
<feature type="domain" description="ESF1 RRM" evidence="7">
    <location>
        <begin position="247"/>
        <end position="391"/>
    </location>
</feature>
<feature type="compositionally biased region" description="Basic residues" evidence="5">
    <location>
        <begin position="602"/>
        <end position="611"/>
    </location>
</feature>
<gene>
    <name evidence="8" type="ORF">KQX54_008398</name>
</gene>
<protein>
    <recommendedName>
        <fullName evidence="10">NUC153 domain-containing protein</fullName>
    </recommendedName>
</protein>
<keyword evidence="9" id="KW-1185">Reference proteome</keyword>
<feature type="region of interest" description="Disordered" evidence="5">
    <location>
        <begin position="1"/>
        <end position="33"/>
    </location>
</feature>
<proteinExistence type="inferred from homology"/>
<feature type="region of interest" description="Disordered" evidence="5">
    <location>
        <begin position="51"/>
        <end position="198"/>
    </location>
</feature>